<feature type="compositionally biased region" description="Low complexity" evidence="1">
    <location>
        <begin position="3032"/>
        <end position="3044"/>
    </location>
</feature>
<dbReference type="PANTHER" id="PTHR10900">
    <property type="entry name" value="PERIOSTIN-RELATED"/>
    <property type="match status" value="1"/>
</dbReference>
<dbReference type="InterPro" id="IPR036378">
    <property type="entry name" value="FAS1_dom_sf"/>
</dbReference>
<evidence type="ECO:0000313" key="5">
    <source>
        <dbReference type="Proteomes" id="UP001153069"/>
    </source>
</evidence>
<feature type="domain" description="FAS1" evidence="3">
    <location>
        <begin position="1637"/>
        <end position="1787"/>
    </location>
</feature>
<feature type="compositionally biased region" description="Acidic residues" evidence="1">
    <location>
        <begin position="3052"/>
        <end position="3069"/>
    </location>
</feature>
<feature type="compositionally biased region" description="Low complexity" evidence="1">
    <location>
        <begin position="1998"/>
        <end position="2021"/>
    </location>
</feature>
<dbReference type="Pfam" id="PF02469">
    <property type="entry name" value="Fasciclin"/>
    <property type="match status" value="3"/>
</dbReference>
<dbReference type="InterPro" id="IPR000782">
    <property type="entry name" value="FAS1_domain"/>
</dbReference>
<feature type="signal peptide" evidence="2">
    <location>
        <begin position="1"/>
        <end position="25"/>
    </location>
</feature>
<feature type="compositionally biased region" description="Acidic residues" evidence="1">
    <location>
        <begin position="2767"/>
        <end position="2795"/>
    </location>
</feature>
<dbReference type="EMBL" id="CAICTM010000176">
    <property type="protein sequence ID" value="CAB9503806.1"/>
    <property type="molecule type" value="Genomic_DNA"/>
</dbReference>
<gene>
    <name evidence="4" type="ORF">SEMRO_177_G077610.1</name>
</gene>
<keyword evidence="2" id="KW-0732">Signal</keyword>
<feature type="compositionally biased region" description="Polar residues" evidence="1">
    <location>
        <begin position="560"/>
        <end position="615"/>
    </location>
</feature>
<dbReference type="PANTHER" id="PTHR10900:SF77">
    <property type="entry name" value="FI19380P1"/>
    <property type="match status" value="1"/>
</dbReference>
<feature type="compositionally biased region" description="Basic and acidic residues" evidence="1">
    <location>
        <begin position="3298"/>
        <end position="3309"/>
    </location>
</feature>
<feature type="compositionally biased region" description="Polar residues" evidence="1">
    <location>
        <begin position="1941"/>
        <end position="1997"/>
    </location>
</feature>
<feature type="region of interest" description="Disordered" evidence="1">
    <location>
        <begin position="3231"/>
        <end position="3254"/>
    </location>
</feature>
<feature type="chain" id="PRO_5040133287" description="FAS1 domain-containing protein" evidence="2">
    <location>
        <begin position="26"/>
        <end position="3380"/>
    </location>
</feature>
<reference evidence="4" key="1">
    <citation type="submission" date="2020-06" db="EMBL/GenBank/DDBJ databases">
        <authorList>
            <consortium name="Plant Systems Biology data submission"/>
        </authorList>
    </citation>
    <scope>NUCLEOTIDE SEQUENCE</scope>
    <source>
        <strain evidence="4">D6</strain>
    </source>
</reference>
<dbReference type="SUPFAM" id="SSF82153">
    <property type="entry name" value="FAS1 domain"/>
    <property type="match status" value="6"/>
</dbReference>
<evidence type="ECO:0000256" key="2">
    <source>
        <dbReference type="SAM" id="SignalP"/>
    </source>
</evidence>
<sequence length="3380" mass="359901">MNFMWSFSALYSLILLLHVPQECEASSFGALSCIVGSDGLGGAHLSADTLETGNLDTLFSVQLDGVEITTGQDVSFIPEGAEFRMPLVVLTNDVDTTPIRGFNMLVSLQDDSATASLLIQSDRQQENTECVGVTTSGITHTSSDPKSEVSTEIFVIDRLFGQPQRTDSLQLSIDVTIVVQNSAGISRYYYSQYFIQLRSLVTLVPTVATTNQPTTMPSSGVAAAAAAATTLPTPLTTIWSTAFETAIATTSQPSGTSFPTATGTSTLAPTVQGGTTVPTVGATTTVLPTPNGFTTVPTTFGSCPAFGADDEEITCQDCLEAGCSWALGQCFNQCDVIADVTCYNQEILEGQSPPDICALVVMDQENAAICYNGNSCEECVNTRQTTGDACEWYPGAEFCGTGGCNSAGCGTTTCDETTAPTTVVAETTVPTTVGDPTCPAFASGEEPSCEQCLEAGCSWTLGLCFNGCAIPDASCYNQENFGGQPDAICTLYAVEQENAVLCSGSRTCDDCVASQQTSGDFCEWYPDAAFCGTGRCGAGGCGTTECSPTAVPETFMPTTFTTSAPTVAGATNQPTVADSSGETNQPTVAGSNGGETTTEPTIAGSNGETNQPTAQESDDPVDPVEDQGAALNTIMDQLILGGAGDDEKGFATLVRALQFVGLDGVLSDTTTNYTLFAPNNRAFEQIVPLDYDHFFFTPDYYYHHKNILERYIVPDAIILASDNVDSTLETLGGDPVEMVDDIYFSVRLEPPFDFECSNGVYHGLFGFHWTFADYTPIDDYLKIAPDTNFSIFSDLLDLYQINYGDVLGSKEGGPFTLFAPNNDAVVRRWGNEDMLQLVGPDLKTSIENFIVVGSYPIERLETLSAINMMSGNSLEVKSFDEIGNSGTKIIQADTFVNNGLVHEIDQWLDSVEDFGTAVPTASPSPTAEGPAGDDGSCDYCHGGQVVPGGEVVAGVTCELWAESAALSTPESNECLLDRLLGVAFCGCPSDVTATCDVCSGSVASRTGVSKSMYNKRGNFQPDPDTVELGQEIEVEGYIMDRFCIELGTLLDNSALPTLENADKHSVHCLVDVEPCLASAFEVLLDPSPDDASGMFRRGYTLDDNSKNLIVSIARDVGVCTTCGGTGTLEEGFRARMKGIVVRPGDEASGSGPVITVDSAEAVLNLNTGIPADFEDLHLLDNPALTCNDLKDFPAVDGDSTCGLLAENYASYCGCEATPEPVPATPSPSSDTQTCTYCDRGEFSGDALFPDGTSCSVLDNSVVSAEDCIFARGLAAGFCGCLAVQGVCDVCSGVLAEQSDATALSSDFSARIIPGEVALTCSDLFSIPAVDGESTCQALFGTFAAYCGCGGTGGTVQDVLDASLNMIIFRQGLVLLNFDKLLSMPDKEFTVFAPQDEYLLNEGVLDLYGENFEAWTGHFAALLEFHLVEGATISSELLWSGAAGDSVTTVSSESLPIDANLQLVGNRSIVSPDRLADNGVIHEIDGLLYAPWMYLNIWELLQTRTGEVDTERLLQTAEGFSTLVSLIESAAFDSDTALIGFVENGTTLVTPRDVAFEGDISPSVDAVDLIRYHVVEVNNYLEELGGVVFDALPTRHPTADVLLTVDEDGVIRYNDVEVQREQFAWNGLVHEVDDILQPPGMVEILGFAHDFTDIGVRKIQQLFLATGWDPKNISSQVEVIGANRFTLFAPVDSVFDEHSYAEDFFVKLVTAPLWSRHLEHLLQSFMVSTPFEKDALLEVNEMSVETIAGGEFIYISSLSGTLEVEFGPVLGPSPSCTDGVVFFVGPGMDLPIVMQYDITSYLTVFTTSTFGNLLKDNIDLRGTSETPITAMVPPDFDDSQIPETDLEDILANHLFEDLLFLDQLLEMDGGIIRSINGKQWVVSVMGGTILLSGESGGDPAVIVFPENELENAPGEILVRNGIVYYLDRLLLDQPLDANVTASPSMDASATASPSMDANPTTSPSMDANPTASPSMDANPTTSPSMDANPTTSPSVDANPTTRPSSTFGTTGSPSPPSSSITQTVTATTAFVLSNQEGLTATDLASDHEDTLNSGFSDLAARVVDEASNPEGSVGGPVYTVYRYSVTLEPNSAEVYAVTDTSCPASSPPDSTCQLVYGRFDLNVEQGDPEAVAAKYEADFERAVENGELEELFAQNDPNFPFNVEGVAADDNTPSQRPSAMASQLPSNVPTLQPNQQQPPIQSPIGASKCSACDGGLDQTGSLPDGLSCSDWWQAVSQLDVESEECFIERSLGVEYCGCNAPDNAESCHPCPGNNLDPNKELPDARGLTCASLSSGVFVSTDATTCGILTSKYASWCGCPNAPEPVCTFCPSGNFEDKPFIIPNYESVSFENRVFSHIANTSCQGISDFYSVQTVDACGSTGSVLTFGDAPYDLNAWCACSNATAQKICGDFCPVGSTLRESFVFDNAAGLTCGEVSEIFDYVIDKEACAEANDVKDACCVARVNVSYVVSNTQGLAANDLASVESGVTLNRALADFATTLVADTEGKRRALRTPPRYRRLAATLHANSTEVVAVQTVQCPSTAPEGANCQNVYGRFDLRPEDGESYQNVSDRYDVAVEKAIEEGKMQESLDKVDPDSPFKVEGVAVTDDSGEQNNGKMAWWLILLIVLASVSGCCGILCLAAFAVALQREKSAVTEQEKDSPVAEASVRLLESETKEPMEMAPPPGEGGGDSDWESEDLEFEGSKEDSGEWDPNRDRVEVEEVNYDTEDELVSKALQEAAPAMEEAPTVAVEVNEDGSSEGWGAKDEQNEEWDQDEDSGGEWEDDSENEADEEGNKEEDPIDKMERGIDAQTQGADPPDTSGMDPPDNDELDSDRNDQIDSDLEEEDQGDEEPADEDLESGVPVAAAASLARGVEGREDDQGPGQDHASEESDDRAVEMGAPRSAVATSEGETQDGDRSDQGKESEDENLDENAPPVVGDQEPSDESDDRGVEMGAPRSAVATSESQDDDWPDQGRPSEDDNLGATPVVGGQGPSDEEWDQGDSGGESEDDREEDQEPEEVPTEDDGDGIAGAGAAVAANEAGQDNEAMAENADMDEVNDQEQEAGDDNIETSRAAPQEEEENLEDDDIQNEEWEEEDEEEVEEIPPAEKSSNRGVLPGEGNIKPIEGTQDTVADEPANATNQDAREDEEHPDDEWEDDSDDGDGAAPIIAGAAAVAVGASGRQGADDDNEADEVESQTTGASTISGFKPVEDQFMGDEILEDIEPFSDMDLSWTHNAEGDEEDDLDQAPVTEADVSRTSAIGRLAAMADAMEKEFEFDDEEGGANVVDDEFDDDDDNMEHSLSELHAELSEVDSLATDPEELERRLQGEPSSILDMDAGPGGIGSIAVSESDDDDEVWEEGDDEADDNNAPPTGNTTTTN</sequence>
<feature type="compositionally biased region" description="Acidic residues" evidence="1">
    <location>
        <begin position="2689"/>
        <end position="2700"/>
    </location>
</feature>
<accession>A0A9N8DNF8</accession>
<feature type="compositionally biased region" description="Basic and acidic residues" evidence="1">
    <location>
        <begin position="2886"/>
        <end position="2896"/>
    </location>
</feature>
<feature type="compositionally biased region" description="Acidic residues" evidence="1">
    <location>
        <begin position="3149"/>
        <end position="3163"/>
    </location>
</feature>
<feature type="domain" description="FAS1" evidence="3">
    <location>
        <begin position="1506"/>
        <end position="1635"/>
    </location>
</feature>
<dbReference type="SMART" id="SM00554">
    <property type="entry name" value="FAS1"/>
    <property type="match status" value="4"/>
</dbReference>
<feature type="compositionally biased region" description="Acidic residues" evidence="1">
    <location>
        <begin position="3276"/>
        <end position="3297"/>
    </location>
</feature>
<feature type="compositionally biased region" description="Acidic residues" evidence="1">
    <location>
        <begin position="3077"/>
        <end position="3105"/>
    </location>
</feature>
<proteinExistence type="predicted"/>
<feature type="compositionally biased region" description="Acidic residues" evidence="1">
    <location>
        <begin position="3186"/>
        <end position="3195"/>
    </location>
</feature>
<feature type="compositionally biased region" description="Basic and acidic residues" evidence="1">
    <location>
        <begin position="2701"/>
        <end position="2719"/>
    </location>
</feature>
<feature type="domain" description="FAS1" evidence="3">
    <location>
        <begin position="1784"/>
        <end position="1929"/>
    </location>
</feature>
<name>A0A9N8DNF8_9STRA</name>
<feature type="compositionally biased region" description="Acidic residues" evidence="1">
    <location>
        <begin position="2720"/>
        <end position="2729"/>
    </location>
</feature>
<feature type="compositionally biased region" description="Polar residues" evidence="1">
    <location>
        <begin position="3196"/>
        <end position="3205"/>
    </location>
</feature>
<dbReference type="Proteomes" id="UP001153069">
    <property type="component" value="Unassembled WGS sequence"/>
</dbReference>
<feature type="region of interest" description="Disordered" evidence="1">
    <location>
        <begin position="1941"/>
        <end position="2021"/>
    </location>
</feature>
<protein>
    <recommendedName>
        <fullName evidence="3">FAS1 domain-containing protein</fullName>
    </recommendedName>
</protein>
<evidence type="ECO:0000313" key="4">
    <source>
        <dbReference type="EMBL" id="CAB9503806.1"/>
    </source>
</evidence>
<feature type="domain" description="FAS1" evidence="3">
    <location>
        <begin position="637"/>
        <end position="768"/>
    </location>
</feature>
<feature type="compositionally biased region" description="Low complexity" evidence="1">
    <location>
        <begin position="3368"/>
        <end position="3380"/>
    </location>
</feature>
<feature type="compositionally biased region" description="Acidic residues" evidence="1">
    <location>
        <begin position="3350"/>
        <end position="3367"/>
    </location>
</feature>
<feature type="domain" description="FAS1" evidence="3">
    <location>
        <begin position="1352"/>
        <end position="1487"/>
    </location>
</feature>
<feature type="domain" description="FAS1" evidence="3">
    <location>
        <begin position="776"/>
        <end position="908"/>
    </location>
</feature>
<dbReference type="PROSITE" id="PS50213">
    <property type="entry name" value="FAS1"/>
    <property type="match status" value="6"/>
</dbReference>
<feature type="region of interest" description="Disordered" evidence="1">
    <location>
        <begin position="560"/>
        <end position="626"/>
    </location>
</feature>
<dbReference type="InterPro" id="IPR050904">
    <property type="entry name" value="Adhesion/Biosynth-related"/>
</dbReference>
<feature type="compositionally biased region" description="Low complexity" evidence="1">
    <location>
        <begin position="3164"/>
        <end position="3180"/>
    </location>
</feature>
<feature type="region of interest" description="Disordered" evidence="1">
    <location>
        <begin position="3276"/>
        <end position="3380"/>
    </location>
</feature>
<feature type="compositionally biased region" description="Acidic residues" evidence="1">
    <location>
        <begin position="2994"/>
        <end position="3027"/>
    </location>
</feature>
<feature type="region of interest" description="Disordered" evidence="1">
    <location>
        <begin position="2671"/>
        <end position="3210"/>
    </location>
</feature>
<keyword evidence="5" id="KW-1185">Reference proteome</keyword>
<dbReference type="Gene3D" id="2.30.180.10">
    <property type="entry name" value="FAS1 domain"/>
    <property type="match status" value="4"/>
</dbReference>
<feature type="compositionally biased region" description="Basic and acidic residues" evidence="1">
    <location>
        <begin position="2914"/>
        <end position="2923"/>
    </location>
</feature>
<comment type="caution">
    <text evidence="4">The sequence shown here is derived from an EMBL/GenBank/DDBJ whole genome shotgun (WGS) entry which is preliminary data.</text>
</comment>
<evidence type="ECO:0000256" key="1">
    <source>
        <dbReference type="SAM" id="MobiDB-lite"/>
    </source>
</evidence>
<evidence type="ECO:0000259" key="3">
    <source>
        <dbReference type="PROSITE" id="PS50213"/>
    </source>
</evidence>
<feature type="compositionally biased region" description="Basic and acidic residues" evidence="1">
    <location>
        <begin position="2796"/>
        <end position="2807"/>
    </location>
</feature>
<feature type="compositionally biased region" description="Acidic residues" evidence="1">
    <location>
        <begin position="2838"/>
        <end position="2858"/>
    </location>
</feature>
<organism evidence="4 5">
    <name type="scientific">Seminavis robusta</name>
    <dbReference type="NCBI Taxonomy" id="568900"/>
    <lineage>
        <taxon>Eukaryota</taxon>
        <taxon>Sar</taxon>
        <taxon>Stramenopiles</taxon>
        <taxon>Ochrophyta</taxon>
        <taxon>Bacillariophyta</taxon>
        <taxon>Bacillariophyceae</taxon>
        <taxon>Bacillariophycidae</taxon>
        <taxon>Naviculales</taxon>
        <taxon>Naviculaceae</taxon>
        <taxon>Seminavis</taxon>
    </lineage>
</organism>
<feature type="compositionally biased region" description="Acidic residues" evidence="1">
    <location>
        <begin position="616"/>
        <end position="625"/>
    </location>
</feature>